<evidence type="ECO:0000256" key="14">
    <source>
        <dbReference type="ARBA" id="ARBA00023180"/>
    </source>
</evidence>
<evidence type="ECO:0000256" key="20">
    <source>
        <dbReference type="SAM" id="MobiDB-lite"/>
    </source>
</evidence>
<feature type="transmembrane region" description="Helical" evidence="21">
    <location>
        <begin position="326"/>
        <end position="348"/>
    </location>
</feature>
<dbReference type="PRINTS" id="PR01630">
    <property type="entry name" value="LVDCCALPHA1"/>
</dbReference>
<dbReference type="InterPro" id="IPR002077">
    <property type="entry name" value="VDCCAlpha1"/>
</dbReference>
<keyword evidence="24" id="KW-1185">Reference proteome</keyword>
<sequence length="1937" mass="216360">MSASEGGKDTTPEPSPANGTGPGPEWGLCPGPPASGGEEISGASGLETPKRRTQHSKHKTVAVASAQRSPRALFCLTLSNPLRRFCISIVEWKPFDILILLTIFANCVALGVYIPFPEDDSNTANHNLVRLGWREVPRPAAGLLIPCYPFRLFSVLLEQGPGRPGDTPHTGGKPGGFDVKALRAFRVLRPLRLVSGVPSLHIVLNSIMKALVPLLHIALLVLFVIIIYAIIGLELFLGRMHKTCYFLGSDVEAEEDPSPCASSGSGRACTLNQTECRGRWAGPNGGITNFDNFFFAMLTVFQCVTMEGWTDVLYWMQDAMGYELPWVYFVSLVIFGSFFVLNLVLGVLSGEFSKEREKAKARGDFQKLREKQQLEEDLRGYLDWIMQAEDLDIEDPSADGNFGSMAEEGRAGHRPQLAELTTRRRGRLRWFSHSTRSTHSTSSHASLPASDTGSMTETPGDEEEEEGALASCTRCINKIMKTRVCRHLRRANRGLRARCRRAVKSTACYWAVLVLVFLNTLTIASEHHGQPVWLTQIQEYANKVLLCLFTVEMLLKLYGLGPSAYVSSFFNRFDCFVVCGGILETTLVEVGTMQPLGISVLRCVRLLRIFKVTRHWASLSNLVASLLNSMKSIASLLLLLFLFIIIFSLLGMQLFGGKFNFDQTHTKRSTFDTFPQALLTVFQILTGEDWNAVMYDGIMAYGGPFFPGMLVCVYFIILFICGNYILLNVFLAIAVDNLASGDTGTVPGGKNEEEEGRKNEERGMEEEEEDEEDEEEEEEEEEGGAGHVELLQEVVPKEKVIPIPEGSAFFCLSQTNPLRKACHTLIHHHIFTNLILVFIILSSVSLAAEDPIRAHSFRNHILGYFDYAFTSIFTVEILLKMTVFGAFLHRGSFCRSWFNLLDLLVVSVSLISFGIHSSAISVVKILRVLRVLRPLRAINRAKGLKHVVQCVFVAIRTIGNIMIVTTLLQFMFACIGVQLFKGKFYSCTDEAKHTPQECKGSFLVYPDGDVSRPLVRERLWVNSDFNFDNVLSAMMALFTVSTFEGWPALLYKAIDANAEDKGPIYNYHVEISVFFIVYIIIIAFFMMNIFVGFVIITFRAQGEQEYQNCELDKNQRQCVEYALKAQPLRRYIPKNPHQYRVWATVNSAAFEYLMFLLILLNTVALAMQHYEQTAPFNYAMDILNMVFTGLFTVEMVLKIIAFKPKHYFTDAWNTFDALIVVGSIVDIAVTEVNNGGHLGESSEDSSRISITFFRLFRVMRLVKLLSKGEGIRTLLWTFIKSFQALPYVALLIAMIFFIYAVIGMQMFGKVALQDGTQINRNNNFQTFPQAVLLLFRCATGEAWQEIMLASLPGSRCDPESDVSPGEEFTCGSNFAIAYFISFFMLCAFLIINLFVAVIMDNFDYLTRDWSILGPHHLDEFKRIWSEYDPGAKGRIKHLDVVALLRRIQPPLGFGKLCPHRVACKRLVAMNMPLNSDGTVTFNATLFALVRTSLKIKTEGNLEQANQELRIVIKKIWKRIKQKLLDEVIPPPDEDEVTVGKFYATFLIQDYFRKFRRRKEKGLLGSEAPSSTSSALQAGLRSLQDLGPEIRQALTCDTDEEEEGQEREEEEDEKNPEIYKAPMGSQPPSRRSSMISVSLPVGDRPPDSLSLGPSDDDGGAPNSRQPSGPQAGSHGHRRSSGGFIFTIPEEGSSQLKGNEERENQDKEEEPSLPLRLSYLNEQAGTPPRPIILPPHRPQRYLDGHNVPRRRLLPPTPAGETRKPSFTIQCLRRQGGCEDLPIPGTYHRGLPLTSRAQGSWATPPQRSRLLYAPLLLVEEGAAGEGYLHKSSGPLRTFTCLPVPGTHSDSSHGKRGSADSLVEAVLISEGLGLFARDPRFVALAKQEIADACRLTLDEMDSAASDLLAQGTSSLYSDEESILSRFDEEDLGDEMACVHAL</sequence>
<dbReference type="Pfam" id="PF00520">
    <property type="entry name" value="Ion_trans"/>
    <property type="match status" value="4"/>
</dbReference>
<dbReference type="Gene3D" id="1.20.120.350">
    <property type="entry name" value="Voltage-gated potassium channels. Chain C"/>
    <property type="match status" value="3"/>
</dbReference>
<dbReference type="InterPro" id="IPR005446">
    <property type="entry name" value="VDCC_L_a1su"/>
</dbReference>
<dbReference type="GO" id="GO:0023052">
    <property type="term" value="P:signaling"/>
    <property type="evidence" value="ECO:0007669"/>
    <property type="project" value="UniProtKB-ARBA"/>
</dbReference>
<feature type="transmembrane region" description="Helical" evidence="21">
    <location>
        <begin position="830"/>
        <end position="848"/>
    </location>
</feature>
<dbReference type="GO" id="GO:0007154">
    <property type="term" value="P:cell communication"/>
    <property type="evidence" value="ECO:0007669"/>
    <property type="project" value="UniProtKB-ARBA"/>
</dbReference>
<keyword evidence="9 19" id="KW-0851">Voltage-gated channel</keyword>
<keyword evidence="7" id="KW-0677">Repeat</keyword>
<feature type="transmembrane region" description="Helical" evidence="21">
    <location>
        <begin position="868"/>
        <end position="888"/>
    </location>
</feature>
<feature type="compositionally biased region" description="Low complexity" evidence="20">
    <location>
        <begin position="432"/>
        <end position="446"/>
    </location>
</feature>
<keyword evidence="12 21" id="KW-0472">Membrane</keyword>
<feature type="transmembrane region" description="Helical" evidence="21">
    <location>
        <begin position="540"/>
        <end position="558"/>
    </location>
</feature>
<feature type="region of interest" description="Disordered" evidence="20">
    <location>
        <begin position="1742"/>
        <end position="1761"/>
    </location>
</feature>
<dbReference type="FunFam" id="1.20.120.350:FF:000001">
    <property type="entry name" value="Voltage-dependent L-type calcium channel subunit alpha"/>
    <property type="match status" value="1"/>
</dbReference>
<feature type="glycosylation site" description="N-linked (GlcNAc...) asparagine" evidence="18">
    <location>
        <position position="272"/>
    </location>
</feature>
<dbReference type="FunFam" id="1.10.287.70:FF:000021">
    <property type="entry name" value="Voltage-dependent L-type calcium channel subunit alpha"/>
    <property type="match status" value="1"/>
</dbReference>
<evidence type="ECO:0000256" key="1">
    <source>
        <dbReference type="ARBA" id="ARBA00004141"/>
    </source>
</evidence>
<feature type="transmembrane region" description="Helical" evidence="21">
    <location>
        <begin position="900"/>
        <end position="926"/>
    </location>
</feature>
<dbReference type="SUPFAM" id="SSF81324">
    <property type="entry name" value="Voltage-gated potassium channels"/>
    <property type="match status" value="4"/>
</dbReference>
<keyword evidence="15" id="KW-0407">Ion channel</keyword>
<feature type="compositionally biased region" description="Basic and acidic residues" evidence="20">
    <location>
        <begin position="1"/>
        <end position="11"/>
    </location>
</feature>
<evidence type="ECO:0000256" key="16">
    <source>
        <dbReference type="ARBA" id="ARBA00036634"/>
    </source>
</evidence>
<keyword evidence="4 19" id="KW-0107">Calcium channel</keyword>
<feature type="region of interest" description="Disordered" evidence="20">
    <location>
        <begin position="1"/>
        <end position="62"/>
    </location>
</feature>
<dbReference type="PANTHER" id="PTHR45628">
    <property type="entry name" value="VOLTAGE-DEPENDENT CALCIUM CHANNEL TYPE A SUBUNIT ALPHA-1"/>
    <property type="match status" value="1"/>
</dbReference>
<dbReference type="GO" id="GO:0008331">
    <property type="term" value="F:high voltage-gated calcium channel activity"/>
    <property type="evidence" value="ECO:0007669"/>
    <property type="project" value="TreeGrafter"/>
</dbReference>
<keyword evidence="3 19" id="KW-0109">Calcium transport</keyword>
<comment type="similarity">
    <text evidence="19">Belongs to the calcium channel alpha-1 subunit (TC 1.A.1.11) family.</text>
</comment>
<evidence type="ECO:0000256" key="6">
    <source>
        <dbReference type="ARBA" id="ARBA00022723"/>
    </source>
</evidence>
<dbReference type="FunFam" id="1.10.238.10:FF:000063">
    <property type="entry name" value="Voltage-dependent N-type calcium channel subunit alpha"/>
    <property type="match status" value="1"/>
</dbReference>
<evidence type="ECO:0000259" key="22">
    <source>
        <dbReference type="SMART" id="SM01062"/>
    </source>
</evidence>
<evidence type="ECO:0000256" key="15">
    <source>
        <dbReference type="ARBA" id="ARBA00023303"/>
    </source>
</evidence>
<feature type="transmembrane region" description="Helical" evidence="21">
    <location>
        <begin position="1284"/>
        <end position="1302"/>
    </location>
</feature>
<dbReference type="Gene3D" id="6.10.250.2500">
    <property type="match status" value="1"/>
</dbReference>
<dbReference type="GeneTree" id="ENSGT00940000159855"/>
<keyword evidence="5 21" id="KW-0812">Transmembrane</keyword>
<feature type="region of interest" description="Disordered" evidence="20">
    <location>
        <begin position="1594"/>
        <end position="1711"/>
    </location>
</feature>
<name>A0A8C7EMU0_NEOVI</name>
<comment type="function">
    <text evidence="19">Voltage-sensitive calcium channels (VSCC) mediate the entry of calcium ions into excitable cells and are also involved in a variety of calcium-dependent processes, including muscle contraction, hormone or neurotransmitter release, gene expression, cell motility, cell division and cell death.</text>
</comment>
<proteinExistence type="inferred from homology"/>
<dbReference type="GO" id="GO:0046872">
    <property type="term" value="F:metal ion binding"/>
    <property type="evidence" value="ECO:0007669"/>
    <property type="project" value="UniProtKB-KW"/>
</dbReference>
<dbReference type="FunFam" id="1.10.287.70:FF:000009">
    <property type="entry name" value="Voltage-dependent L-type calcium channel subunit alpha"/>
    <property type="match status" value="1"/>
</dbReference>
<feature type="binding site" evidence="17">
    <location>
        <position position="1044"/>
    </location>
    <ligand>
        <name>Ca(2+)</name>
        <dbReference type="ChEBI" id="CHEBI:29108"/>
    </ligand>
</feature>
<dbReference type="Proteomes" id="UP000694425">
    <property type="component" value="Unplaced"/>
</dbReference>
<feature type="compositionally biased region" description="Low complexity" evidence="20">
    <location>
        <begin position="35"/>
        <end position="45"/>
    </location>
</feature>
<comment type="catalytic activity">
    <reaction evidence="16">
        <text>Ca(2+)(in) = Ca(2+)(out)</text>
        <dbReference type="Rhea" id="RHEA:29671"/>
        <dbReference type="ChEBI" id="CHEBI:29108"/>
    </reaction>
</comment>
<evidence type="ECO:0000256" key="19">
    <source>
        <dbReference type="RuleBase" id="RU003808"/>
    </source>
</evidence>
<dbReference type="GO" id="GO:0042391">
    <property type="term" value="P:regulation of membrane potential"/>
    <property type="evidence" value="ECO:0007669"/>
    <property type="project" value="UniProtKB-ARBA"/>
</dbReference>
<dbReference type="InterPro" id="IPR031688">
    <property type="entry name" value="CAC1F_C"/>
</dbReference>
<keyword evidence="8 17" id="KW-0106">Calcium</keyword>
<dbReference type="Gene3D" id="6.10.250.2180">
    <property type="match status" value="1"/>
</dbReference>
<evidence type="ECO:0000256" key="21">
    <source>
        <dbReference type="SAM" id="Phobius"/>
    </source>
</evidence>
<keyword evidence="6 17" id="KW-0479">Metal-binding</keyword>
<evidence type="ECO:0000256" key="13">
    <source>
        <dbReference type="ARBA" id="ARBA00023157"/>
    </source>
</evidence>
<evidence type="ECO:0000256" key="8">
    <source>
        <dbReference type="ARBA" id="ARBA00022837"/>
    </source>
</evidence>
<feature type="transmembrane region" description="Helical" evidence="21">
    <location>
        <begin position="293"/>
        <end position="314"/>
    </location>
</feature>
<dbReference type="SMART" id="SM01062">
    <property type="entry name" value="Ca_chan_IQ"/>
    <property type="match status" value="1"/>
</dbReference>
<feature type="transmembrane region" description="Helical" evidence="21">
    <location>
        <begin position="636"/>
        <end position="655"/>
    </location>
</feature>
<dbReference type="PANTHER" id="PTHR45628:SF2">
    <property type="entry name" value="VOLTAGE-DEPENDENT L-TYPE CALCIUM CHANNEL SUBUNIT ALPHA-1F"/>
    <property type="match status" value="1"/>
</dbReference>
<feature type="transmembrane region" description="Helical" evidence="21">
    <location>
        <begin position="1375"/>
        <end position="1399"/>
    </location>
</feature>
<dbReference type="PRINTS" id="PR00167">
    <property type="entry name" value="CACHANNEL"/>
</dbReference>
<feature type="transmembrane region" description="Helical" evidence="21">
    <location>
        <begin position="1182"/>
        <end position="1201"/>
    </location>
</feature>
<comment type="subcellular location">
    <subcellularLocation>
        <location evidence="1 19">Membrane</location>
        <topology evidence="1 19">Multi-pass membrane protein</topology>
    </subcellularLocation>
</comment>
<organism evidence="23 24">
    <name type="scientific">Neovison vison</name>
    <name type="common">American mink</name>
    <name type="synonym">Mustela vison</name>
    <dbReference type="NCBI Taxonomy" id="452646"/>
    <lineage>
        <taxon>Eukaryota</taxon>
        <taxon>Metazoa</taxon>
        <taxon>Chordata</taxon>
        <taxon>Craniata</taxon>
        <taxon>Vertebrata</taxon>
        <taxon>Euteleostomi</taxon>
        <taxon>Mammalia</taxon>
        <taxon>Eutheria</taxon>
        <taxon>Laurasiatheria</taxon>
        <taxon>Carnivora</taxon>
        <taxon>Caniformia</taxon>
        <taxon>Musteloidea</taxon>
        <taxon>Mustelidae</taxon>
        <taxon>Mustelinae</taxon>
        <taxon>Neogale</taxon>
    </lineage>
</organism>
<feature type="binding site" evidence="17">
    <location>
        <position position="307"/>
    </location>
    <ligand>
        <name>Ca(2+)</name>
        <dbReference type="ChEBI" id="CHEBI:29108"/>
    </ligand>
</feature>
<dbReference type="Pfam" id="PF16885">
    <property type="entry name" value="CAC1F_C"/>
    <property type="match status" value="1"/>
</dbReference>
<feature type="region of interest" description="Disordered" evidence="20">
    <location>
        <begin position="743"/>
        <end position="787"/>
    </location>
</feature>
<feature type="transmembrane region" description="Helical" evidence="21">
    <location>
        <begin position="946"/>
        <end position="975"/>
    </location>
</feature>
<feature type="transmembrane region" description="Helical" evidence="21">
    <location>
        <begin position="705"/>
        <end position="727"/>
    </location>
</feature>
<dbReference type="Ensembl" id="ENSNVIT00000011826.1">
    <property type="protein sequence ID" value="ENSNVIP00000010108.1"/>
    <property type="gene ID" value="ENSNVIG00000007734.1"/>
</dbReference>
<feature type="transmembrane region" description="Helical" evidence="21">
    <location>
        <begin position="1071"/>
        <end position="1098"/>
    </location>
</feature>
<evidence type="ECO:0000256" key="12">
    <source>
        <dbReference type="ARBA" id="ARBA00023136"/>
    </source>
</evidence>
<feature type="binding site" evidence="17">
    <location>
        <position position="688"/>
    </location>
    <ligand>
        <name>Ca(2+)</name>
        <dbReference type="ChEBI" id="CHEBI:29108"/>
    </ligand>
</feature>
<evidence type="ECO:0000256" key="9">
    <source>
        <dbReference type="ARBA" id="ARBA00022882"/>
    </source>
</evidence>
<evidence type="ECO:0000256" key="3">
    <source>
        <dbReference type="ARBA" id="ARBA00022568"/>
    </source>
</evidence>
<keyword evidence="10 21" id="KW-1133">Transmembrane helix</keyword>
<dbReference type="InterPro" id="IPR005821">
    <property type="entry name" value="Ion_trans_dom"/>
</dbReference>
<feature type="transmembrane region" description="Helical" evidence="21">
    <location>
        <begin position="1149"/>
        <end position="1170"/>
    </location>
</feature>
<dbReference type="GO" id="GO:0098703">
    <property type="term" value="P:calcium ion import across plasma membrane"/>
    <property type="evidence" value="ECO:0007669"/>
    <property type="project" value="TreeGrafter"/>
</dbReference>
<dbReference type="Pfam" id="PF16905">
    <property type="entry name" value="GPHH"/>
    <property type="match status" value="1"/>
</dbReference>
<dbReference type="InterPro" id="IPR027359">
    <property type="entry name" value="Volt_channel_dom_sf"/>
</dbReference>
<keyword evidence="14 18" id="KW-0325">Glycoprotein</keyword>
<feature type="compositionally biased region" description="Basic residues" evidence="20">
    <location>
        <begin position="51"/>
        <end position="60"/>
    </location>
</feature>
<feature type="transmembrane region" description="Helical" evidence="21">
    <location>
        <begin position="214"/>
        <end position="237"/>
    </location>
</feature>
<dbReference type="GO" id="GO:0005891">
    <property type="term" value="C:voltage-gated calcium channel complex"/>
    <property type="evidence" value="ECO:0007669"/>
    <property type="project" value="InterPro"/>
</dbReference>
<evidence type="ECO:0000313" key="24">
    <source>
        <dbReference type="Proteomes" id="UP000694425"/>
    </source>
</evidence>
<evidence type="ECO:0000256" key="7">
    <source>
        <dbReference type="ARBA" id="ARBA00022737"/>
    </source>
</evidence>
<dbReference type="Pfam" id="PF08763">
    <property type="entry name" value="Ca_chan_IQ"/>
    <property type="match status" value="1"/>
</dbReference>
<feature type="domain" description="Voltage-dependent calcium channel alpha-1 subunit IQ" evidence="22">
    <location>
        <begin position="1533"/>
        <end position="1567"/>
    </location>
</feature>
<reference evidence="23" key="2">
    <citation type="submission" date="2025-09" db="UniProtKB">
        <authorList>
            <consortium name="Ensembl"/>
        </authorList>
    </citation>
    <scope>IDENTIFICATION</scope>
</reference>
<dbReference type="FunFam" id="1.20.120.350:FF:000006">
    <property type="entry name" value="Voltage-dependent L-type calcium channel subunit alpha"/>
    <property type="match status" value="1"/>
</dbReference>
<dbReference type="InterPro" id="IPR014873">
    <property type="entry name" value="VDCC_a1su_IQ"/>
</dbReference>
<accession>A0A8C7EMU0</accession>
<protein>
    <recommendedName>
        <fullName evidence="19">Voltage-dependent L-type calcium channel subunit alpha</fullName>
    </recommendedName>
</protein>
<evidence type="ECO:0000256" key="10">
    <source>
        <dbReference type="ARBA" id="ARBA00022989"/>
    </source>
</evidence>
<feature type="region of interest" description="Disordered" evidence="20">
    <location>
        <begin position="432"/>
        <end position="467"/>
    </location>
</feature>
<evidence type="ECO:0000256" key="17">
    <source>
        <dbReference type="PIRSR" id="PIRSR602077-1"/>
    </source>
</evidence>
<keyword evidence="11" id="KW-0406">Ion transport</keyword>
<dbReference type="Gene3D" id="1.10.287.70">
    <property type="match status" value="4"/>
</dbReference>
<dbReference type="InterPro" id="IPR031649">
    <property type="entry name" value="GPHH_dom"/>
</dbReference>
<feature type="transmembrane region" description="Helical" evidence="21">
    <location>
        <begin position="97"/>
        <end position="116"/>
    </location>
</feature>
<evidence type="ECO:0000256" key="4">
    <source>
        <dbReference type="ARBA" id="ARBA00022673"/>
    </source>
</evidence>
<evidence type="ECO:0000256" key="2">
    <source>
        <dbReference type="ARBA" id="ARBA00022448"/>
    </source>
</evidence>
<evidence type="ECO:0000313" key="23">
    <source>
        <dbReference type="Ensembl" id="ENSNVIP00000010108.1"/>
    </source>
</evidence>
<reference evidence="23" key="1">
    <citation type="submission" date="2025-08" db="UniProtKB">
        <authorList>
            <consortium name="Ensembl"/>
        </authorList>
    </citation>
    <scope>IDENTIFICATION</scope>
</reference>
<feature type="compositionally biased region" description="Acidic residues" evidence="20">
    <location>
        <begin position="763"/>
        <end position="783"/>
    </location>
</feature>
<evidence type="ECO:0000256" key="18">
    <source>
        <dbReference type="PIRSR" id="PIRSR602077-3"/>
    </source>
</evidence>
<keyword evidence="2" id="KW-0813">Transport</keyword>
<keyword evidence="13" id="KW-1015">Disulfide bond</keyword>
<evidence type="ECO:0000256" key="5">
    <source>
        <dbReference type="ARBA" id="ARBA00022692"/>
    </source>
</evidence>
<feature type="compositionally biased region" description="Polar residues" evidence="20">
    <location>
        <begin position="1625"/>
        <end position="1635"/>
    </location>
</feature>
<feature type="compositionally biased region" description="Acidic residues" evidence="20">
    <location>
        <begin position="1596"/>
        <end position="1613"/>
    </location>
</feature>
<dbReference type="InterPro" id="IPR050599">
    <property type="entry name" value="VDCC_alpha-1_subunit"/>
</dbReference>
<evidence type="ECO:0000256" key="11">
    <source>
        <dbReference type="ARBA" id="ARBA00023065"/>
    </source>
</evidence>
<dbReference type="FunFam" id="1.20.120.350:FF:000020">
    <property type="entry name" value="Voltage-dependent L-type calcium channel subunit alpha"/>
    <property type="match status" value="1"/>
</dbReference>
<feature type="transmembrane region" description="Helical" evidence="21">
    <location>
        <begin position="507"/>
        <end position="525"/>
    </location>
</feature>